<dbReference type="AlphaFoldDB" id="A0A3D8S1J4"/>
<dbReference type="OrthoDB" id="3538998at2759"/>
<accession>A0A3D8S1J4</accession>
<protein>
    <submittedName>
        <fullName evidence="2">Uncharacterized protein</fullName>
    </submittedName>
</protein>
<sequence>MLRSVLILLAATALSHAATTYNLTSTGCVDASGFESCQADVSALTAACITRAAADRSDLAVIACGCAGYVGDYNCYAQHCWNRVYECEYQEFAAQYLHDCPAIGSIPYFPAPDNAPDSCSCNLGNVFFAIDNSTLQLSKCSGNGTLGFATGDRPEGCTCCALSASISSIYDICPNTDPNLIGLSLIQQYETALNTPFSSCDSYLAEFNCVSDLGFQNVPGGTFYSQGNLPAAGNNTLSNIAGTVTSPASGSVFTYTNSGDSQTYTITAASVNAGSQSTKAGGGKTTATGSSGAIATNSAGAAASPTTSQAGRLALSKVLSLALLFHFCM</sequence>
<name>A0A3D8S1J4_9HELO</name>
<evidence type="ECO:0000313" key="2">
    <source>
        <dbReference type="EMBL" id="RDW80155.1"/>
    </source>
</evidence>
<dbReference type="EMBL" id="PDLM01000004">
    <property type="protein sequence ID" value="RDW80155.1"/>
    <property type="molecule type" value="Genomic_DNA"/>
</dbReference>
<keyword evidence="3" id="KW-1185">Reference proteome</keyword>
<organism evidence="2 3">
    <name type="scientific">Coleophoma cylindrospora</name>
    <dbReference type="NCBI Taxonomy" id="1849047"/>
    <lineage>
        <taxon>Eukaryota</taxon>
        <taxon>Fungi</taxon>
        <taxon>Dikarya</taxon>
        <taxon>Ascomycota</taxon>
        <taxon>Pezizomycotina</taxon>
        <taxon>Leotiomycetes</taxon>
        <taxon>Helotiales</taxon>
        <taxon>Dermateaceae</taxon>
        <taxon>Coleophoma</taxon>
    </lineage>
</organism>
<evidence type="ECO:0000256" key="1">
    <source>
        <dbReference type="SAM" id="SignalP"/>
    </source>
</evidence>
<feature type="chain" id="PRO_5017813961" evidence="1">
    <location>
        <begin position="18"/>
        <end position="329"/>
    </location>
</feature>
<reference evidence="2 3" key="1">
    <citation type="journal article" date="2018" name="IMA Fungus">
        <title>IMA Genome-F 9: Draft genome sequence of Annulohypoxylon stygium, Aspergillus mulundensis, Berkeleyomyces basicola (syn. Thielaviopsis basicola), Ceratocystis smalleyi, two Cercospora beticola strains, Coleophoma cylindrospora, Fusarium fracticaudum, Phialophora cf. hyalina, and Morchella septimelata.</title>
        <authorList>
            <person name="Wingfield B.D."/>
            <person name="Bills G.F."/>
            <person name="Dong Y."/>
            <person name="Huang W."/>
            <person name="Nel W.J."/>
            <person name="Swalarsk-Parry B.S."/>
            <person name="Vaghefi N."/>
            <person name="Wilken P.M."/>
            <person name="An Z."/>
            <person name="de Beer Z.W."/>
            <person name="De Vos L."/>
            <person name="Chen L."/>
            <person name="Duong T.A."/>
            <person name="Gao Y."/>
            <person name="Hammerbacher A."/>
            <person name="Kikkert J.R."/>
            <person name="Li Y."/>
            <person name="Li H."/>
            <person name="Li K."/>
            <person name="Li Q."/>
            <person name="Liu X."/>
            <person name="Ma X."/>
            <person name="Naidoo K."/>
            <person name="Pethybridge S.J."/>
            <person name="Sun J."/>
            <person name="Steenkamp E.T."/>
            <person name="van der Nest M.A."/>
            <person name="van Wyk S."/>
            <person name="Wingfield M.J."/>
            <person name="Xiong C."/>
            <person name="Yue Q."/>
            <person name="Zhang X."/>
        </authorList>
    </citation>
    <scope>NUCLEOTIDE SEQUENCE [LARGE SCALE GENOMIC DNA]</scope>
    <source>
        <strain evidence="2 3">BP6252</strain>
    </source>
</reference>
<gene>
    <name evidence="2" type="ORF">BP6252_04793</name>
</gene>
<dbReference type="Proteomes" id="UP000256645">
    <property type="component" value="Unassembled WGS sequence"/>
</dbReference>
<proteinExistence type="predicted"/>
<comment type="caution">
    <text evidence="2">The sequence shown here is derived from an EMBL/GenBank/DDBJ whole genome shotgun (WGS) entry which is preliminary data.</text>
</comment>
<evidence type="ECO:0000313" key="3">
    <source>
        <dbReference type="Proteomes" id="UP000256645"/>
    </source>
</evidence>
<keyword evidence="1" id="KW-0732">Signal</keyword>
<dbReference type="PROSITE" id="PS51257">
    <property type="entry name" value="PROKAR_LIPOPROTEIN"/>
    <property type="match status" value="1"/>
</dbReference>
<feature type="signal peptide" evidence="1">
    <location>
        <begin position="1"/>
        <end position="17"/>
    </location>
</feature>